<feature type="domain" description="C2H2-type" evidence="10">
    <location>
        <begin position="93"/>
        <end position="120"/>
    </location>
</feature>
<keyword evidence="3" id="KW-0677">Repeat</keyword>
<dbReference type="EMBL" id="VCGU01000001">
    <property type="protein sequence ID" value="TRY80672.1"/>
    <property type="molecule type" value="Genomic_DNA"/>
</dbReference>
<feature type="region of interest" description="Disordered" evidence="9">
    <location>
        <begin position="19"/>
        <end position="48"/>
    </location>
</feature>
<dbReference type="InterPro" id="IPR013087">
    <property type="entry name" value="Znf_C2H2_type"/>
</dbReference>
<evidence type="ECO:0000313" key="11">
    <source>
        <dbReference type="EMBL" id="TRY80672.1"/>
    </source>
</evidence>
<dbReference type="GO" id="GO:0008270">
    <property type="term" value="F:zinc ion binding"/>
    <property type="evidence" value="ECO:0007669"/>
    <property type="project" value="UniProtKB-KW"/>
</dbReference>
<protein>
    <recommendedName>
        <fullName evidence="10">C2H2-type domain-containing protein</fullName>
    </recommendedName>
</protein>
<dbReference type="PROSITE" id="PS50157">
    <property type="entry name" value="ZINC_FINGER_C2H2_2"/>
    <property type="match status" value="2"/>
</dbReference>
<dbReference type="AlphaFoldDB" id="A0A553PSL0"/>
<evidence type="ECO:0000256" key="8">
    <source>
        <dbReference type="PROSITE-ProRule" id="PRU00042"/>
    </source>
</evidence>
<dbReference type="InterPro" id="IPR050527">
    <property type="entry name" value="Snail/Krueppel_Znf"/>
</dbReference>
<evidence type="ECO:0000256" key="1">
    <source>
        <dbReference type="ARBA" id="ARBA00004123"/>
    </source>
</evidence>
<dbReference type="Pfam" id="PF00096">
    <property type="entry name" value="zf-C2H2"/>
    <property type="match status" value="2"/>
</dbReference>
<evidence type="ECO:0000256" key="6">
    <source>
        <dbReference type="ARBA" id="ARBA00023242"/>
    </source>
</evidence>
<evidence type="ECO:0000313" key="12">
    <source>
        <dbReference type="Proteomes" id="UP000318571"/>
    </source>
</evidence>
<comment type="subcellular location">
    <subcellularLocation>
        <location evidence="1">Nucleus</location>
    </subcellularLocation>
</comment>
<sequence length="194" mass="20751">PHPSCIANLGSDLAIETAKRNKAARRKQTSFPTTSAAPASPAAPVVPTAPATSAASTISATPAVLAALAASAAPTTPTAPGGLCDPFTSEELLTCGSCGKTLSEKSALIRHKQVHDEGSKKYVCGVCGKRQRQRSNWKHHVMTHIGENIPPEIYATLDDEYRALLAGDESHVPRNIYEKRMEVARKKRIKYKIP</sequence>
<dbReference type="PROSITE" id="PS00028">
    <property type="entry name" value="ZINC_FINGER_C2H2_1"/>
    <property type="match status" value="1"/>
</dbReference>
<keyword evidence="4 8" id="KW-0863">Zinc-finger</keyword>
<comment type="similarity">
    <text evidence="7">Belongs to the snail C2H2-type zinc-finger protein family.</text>
</comment>
<feature type="non-terminal residue" evidence="11">
    <location>
        <position position="1"/>
    </location>
</feature>
<keyword evidence="2" id="KW-0479">Metal-binding</keyword>
<dbReference type="Gene3D" id="3.30.160.60">
    <property type="entry name" value="Classic Zinc Finger"/>
    <property type="match status" value="1"/>
</dbReference>
<gene>
    <name evidence="11" type="ORF">TCAL_12329</name>
</gene>
<organism evidence="11 12">
    <name type="scientific">Tigriopus californicus</name>
    <name type="common">Marine copepod</name>
    <dbReference type="NCBI Taxonomy" id="6832"/>
    <lineage>
        <taxon>Eukaryota</taxon>
        <taxon>Metazoa</taxon>
        <taxon>Ecdysozoa</taxon>
        <taxon>Arthropoda</taxon>
        <taxon>Crustacea</taxon>
        <taxon>Multicrustacea</taxon>
        <taxon>Hexanauplia</taxon>
        <taxon>Copepoda</taxon>
        <taxon>Harpacticoida</taxon>
        <taxon>Harpacticidae</taxon>
        <taxon>Tigriopus</taxon>
    </lineage>
</organism>
<proteinExistence type="inferred from homology"/>
<evidence type="ECO:0000256" key="3">
    <source>
        <dbReference type="ARBA" id="ARBA00022737"/>
    </source>
</evidence>
<evidence type="ECO:0000256" key="7">
    <source>
        <dbReference type="ARBA" id="ARBA00037948"/>
    </source>
</evidence>
<evidence type="ECO:0000256" key="9">
    <source>
        <dbReference type="SAM" id="MobiDB-lite"/>
    </source>
</evidence>
<comment type="caution">
    <text evidence="11">The sequence shown here is derived from an EMBL/GenBank/DDBJ whole genome shotgun (WGS) entry which is preliminary data.</text>
</comment>
<dbReference type="PANTHER" id="PTHR24388:SF54">
    <property type="entry name" value="PROTEIN ESCARGOT"/>
    <property type="match status" value="1"/>
</dbReference>
<feature type="compositionally biased region" description="Low complexity" evidence="9">
    <location>
        <begin position="29"/>
        <end position="48"/>
    </location>
</feature>
<evidence type="ECO:0000256" key="4">
    <source>
        <dbReference type="ARBA" id="ARBA00022771"/>
    </source>
</evidence>
<feature type="domain" description="C2H2-type" evidence="10">
    <location>
        <begin position="122"/>
        <end position="149"/>
    </location>
</feature>
<dbReference type="InterPro" id="IPR036236">
    <property type="entry name" value="Znf_C2H2_sf"/>
</dbReference>
<dbReference type="SUPFAM" id="SSF57667">
    <property type="entry name" value="beta-beta-alpha zinc fingers"/>
    <property type="match status" value="1"/>
</dbReference>
<keyword evidence="12" id="KW-1185">Reference proteome</keyword>
<evidence type="ECO:0000256" key="5">
    <source>
        <dbReference type="ARBA" id="ARBA00022833"/>
    </source>
</evidence>
<dbReference type="GO" id="GO:0005634">
    <property type="term" value="C:nucleus"/>
    <property type="evidence" value="ECO:0007669"/>
    <property type="project" value="UniProtKB-SubCell"/>
</dbReference>
<keyword evidence="5" id="KW-0862">Zinc</keyword>
<evidence type="ECO:0000256" key="2">
    <source>
        <dbReference type="ARBA" id="ARBA00022723"/>
    </source>
</evidence>
<dbReference type="Proteomes" id="UP000318571">
    <property type="component" value="Chromosome 12"/>
</dbReference>
<dbReference type="PANTHER" id="PTHR24388">
    <property type="entry name" value="ZINC FINGER PROTEIN"/>
    <property type="match status" value="1"/>
</dbReference>
<name>A0A553PSL0_TIGCA</name>
<dbReference type="SMART" id="SM00355">
    <property type="entry name" value="ZnF_C2H2"/>
    <property type="match status" value="2"/>
</dbReference>
<keyword evidence="6" id="KW-0539">Nucleus</keyword>
<reference evidence="11 12" key="1">
    <citation type="journal article" date="2018" name="Nat. Ecol. Evol.">
        <title>Genomic signatures of mitonuclear coevolution across populations of Tigriopus californicus.</title>
        <authorList>
            <person name="Barreto F.S."/>
            <person name="Watson E.T."/>
            <person name="Lima T.G."/>
            <person name="Willett C.S."/>
            <person name="Edmands S."/>
            <person name="Li W."/>
            <person name="Burton R.S."/>
        </authorList>
    </citation>
    <scope>NUCLEOTIDE SEQUENCE [LARGE SCALE GENOMIC DNA]</scope>
    <source>
        <strain evidence="11 12">San Diego</strain>
    </source>
</reference>
<accession>A0A553PSL0</accession>
<dbReference type="GO" id="GO:0000981">
    <property type="term" value="F:DNA-binding transcription factor activity, RNA polymerase II-specific"/>
    <property type="evidence" value="ECO:0007669"/>
    <property type="project" value="TreeGrafter"/>
</dbReference>
<dbReference type="GO" id="GO:0000978">
    <property type="term" value="F:RNA polymerase II cis-regulatory region sequence-specific DNA binding"/>
    <property type="evidence" value="ECO:0007669"/>
    <property type="project" value="TreeGrafter"/>
</dbReference>
<evidence type="ECO:0000259" key="10">
    <source>
        <dbReference type="PROSITE" id="PS50157"/>
    </source>
</evidence>